<organism evidence="1 2">
    <name type="scientific">Mycena metata</name>
    <dbReference type="NCBI Taxonomy" id="1033252"/>
    <lineage>
        <taxon>Eukaryota</taxon>
        <taxon>Fungi</taxon>
        <taxon>Dikarya</taxon>
        <taxon>Basidiomycota</taxon>
        <taxon>Agaricomycotina</taxon>
        <taxon>Agaricomycetes</taxon>
        <taxon>Agaricomycetidae</taxon>
        <taxon>Agaricales</taxon>
        <taxon>Marasmiineae</taxon>
        <taxon>Mycenaceae</taxon>
        <taxon>Mycena</taxon>
    </lineage>
</organism>
<evidence type="ECO:0000313" key="1">
    <source>
        <dbReference type="EMBL" id="KAJ7717009.1"/>
    </source>
</evidence>
<gene>
    <name evidence="1" type="ORF">B0H16DRAFT_1800332</name>
</gene>
<dbReference type="EMBL" id="JARKIB010000283">
    <property type="protein sequence ID" value="KAJ7717009.1"/>
    <property type="molecule type" value="Genomic_DNA"/>
</dbReference>
<protein>
    <submittedName>
        <fullName evidence="1">Uncharacterized protein</fullName>
    </submittedName>
</protein>
<evidence type="ECO:0000313" key="2">
    <source>
        <dbReference type="Proteomes" id="UP001215598"/>
    </source>
</evidence>
<comment type="caution">
    <text evidence="1">The sequence shown here is derived from an EMBL/GenBank/DDBJ whole genome shotgun (WGS) entry which is preliminary data.</text>
</comment>
<dbReference type="AlphaFoldDB" id="A0AAD7MGW6"/>
<proteinExistence type="predicted"/>
<accession>A0AAD7MGW6</accession>
<name>A0AAD7MGW6_9AGAR</name>
<reference evidence="1" key="1">
    <citation type="submission" date="2023-03" db="EMBL/GenBank/DDBJ databases">
        <title>Massive genome expansion in bonnet fungi (Mycena s.s.) driven by repeated elements and novel gene families across ecological guilds.</title>
        <authorList>
            <consortium name="Lawrence Berkeley National Laboratory"/>
            <person name="Harder C.B."/>
            <person name="Miyauchi S."/>
            <person name="Viragh M."/>
            <person name="Kuo A."/>
            <person name="Thoen E."/>
            <person name="Andreopoulos B."/>
            <person name="Lu D."/>
            <person name="Skrede I."/>
            <person name="Drula E."/>
            <person name="Henrissat B."/>
            <person name="Morin E."/>
            <person name="Kohler A."/>
            <person name="Barry K."/>
            <person name="LaButti K."/>
            <person name="Morin E."/>
            <person name="Salamov A."/>
            <person name="Lipzen A."/>
            <person name="Mereny Z."/>
            <person name="Hegedus B."/>
            <person name="Baldrian P."/>
            <person name="Stursova M."/>
            <person name="Weitz H."/>
            <person name="Taylor A."/>
            <person name="Grigoriev I.V."/>
            <person name="Nagy L.G."/>
            <person name="Martin F."/>
            <person name="Kauserud H."/>
        </authorList>
    </citation>
    <scope>NUCLEOTIDE SEQUENCE</scope>
    <source>
        <strain evidence="1">CBHHK182m</strain>
    </source>
</reference>
<sequence length="280" mass="32069">MHILFRPHPLLPPFDRIVEDKTLPYGPFQPIADANAIPNDTPGFTCDAAIWELWVEFHQKLRPWLAFPELDAVPAHIHMRHILECADREPAMEDFKRRLTNCLIRVHELPFPTTISDLQKWEKVLAGISLSGGARSGVIDQETLWACIIHELTQFHRRYPSTRMDPFLPPMLTLTSTVKLGRRATEITSRVSLTDLLWVFGIRIKNTVGRPLFLTPTVLSFPAPTLPSAVPSADVPRRLALTNSATPNEEERGRSAVPFRPLWRLLYNKRDRLRLLMLLQ</sequence>
<dbReference type="Proteomes" id="UP001215598">
    <property type="component" value="Unassembled WGS sequence"/>
</dbReference>
<keyword evidence="2" id="KW-1185">Reference proteome</keyword>